<evidence type="ECO:0008006" key="3">
    <source>
        <dbReference type="Google" id="ProtNLM"/>
    </source>
</evidence>
<gene>
    <name evidence="1" type="ORF">K2173_013316</name>
</gene>
<dbReference type="AlphaFoldDB" id="A0AAV8SA17"/>
<reference evidence="1 2" key="1">
    <citation type="submission" date="2021-09" db="EMBL/GenBank/DDBJ databases">
        <title>Genomic insights and catalytic innovation underlie evolution of tropane alkaloids biosynthesis.</title>
        <authorList>
            <person name="Wang Y.-J."/>
            <person name="Tian T."/>
            <person name="Huang J.-P."/>
            <person name="Huang S.-X."/>
        </authorList>
    </citation>
    <scope>NUCLEOTIDE SEQUENCE [LARGE SCALE GENOMIC DNA]</scope>
    <source>
        <strain evidence="1">KIB-2018</strain>
        <tissue evidence="1">Leaf</tissue>
    </source>
</reference>
<protein>
    <recommendedName>
        <fullName evidence="3">MBD domain-containing protein</fullName>
    </recommendedName>
</protein>
<name>A0AAV8SA17_9ROSI</name>
<accession>A0AAV8SA17</accession>
<organism evidence="1 2">
    <name type="scientific">Erythroxylum novogranatense</name>
    <dbReference type="NCBI Taxonomy" id="1862640"/>
    <lineage>
        <taxon>Eukaryota</taxon>
        <taxon>Viridiplantae</taxon>
        <taxon>Streptophyta</taxon>
        <taxon>Embryophyta</taxon>
        <taxon>Tracheophyta</taxon>
        <taxon>Spermatophyta</taxon>
        <taxon>Magnoliopsida</taxon>
        <taxon>eudicotyledons</taxon>
        <taxon>Gunneridae</taxon>
        <taxon>Pentapetalae</taxon>
        <taxon>rosids</taxon>
        <taxon>fabids</taxon>
        <taxon>Malpighiales</taxon>
        <taxon>Erythroxylaceae</taxon>
        <taxon>Erythroxylum</taxon>
    </lineage>
</organism>
<keyword evidence="2" id="KW-1185">Reference proteome</keyword>
<dbReference type="EMBL" id="JAIWQS010000012">
    <property type="protein sequence ID" value="KAJ8748883.1"/>
    <property type="molecule type" value="Genomic_DNA"/>
</dbReference>
<evidence type="ECO:0000313" key="2">
    <source>
        <dbReference type="Proteomes" id="UP001159364"/>
    </source>
</evidence>
<proteinExistence type="predicted"/>
<dbReference type="Proteomes" id="UP001159364">
    <property type="component" value="Linkage Group LG12"/>
</dbReference>
<evidence type="ECO:0000313" key="1">
    <source>
        <dbReference type="EMBL" id="KAJ8748883.1"/>
    </source>
</evidence>
<comment type="caution">
    <text evidence="1">The sequence shown here is derived from an EMBL/GenBank/DDBJ whole genome shotgun (WGS) entry which is preliminary data.</text>
</comment>
<sequence length="175" mass="19478">MVKTEASKPIPERWELVRSEQKDGKTSCCYICQATGQHFYSYERLARYVKYAKAAEVSIYAQDFNADDFKRKSGRFKGQLPLVGEHSSAVCQEPAAVEKSPEEEMTILLGVTDSAEGCSAGEVPASVGEPAQNGLEEKLATNLEGTGKGKVILQYFRRRFKGKEKLEKMQVQDTN</sequence>